<comment type="caution">
    <text evidence="1">The sequence shown here is derived from an EMBL/GenBank/DDBJ whole genome shotgun (WGS) entry which is preliminary data.</text>
</comment>
<proteinExistence type="predicted"/>
<reference evidence="1 2" key="1">
    <citation type="submission" date="2020-07" db="EMBL/GenBank/DDBJ databases">
        <authorList>
            <person name="Feng X."/>
        </authorList>
    </citation>
    <scope>NUCLEOTIDE SEQUENCE [LARGE SCALE GENOMIC DNA]</scope>
    <source>
        <strain evidence="1 2">JCM23202</strain>
    </source>
</reference>
<dbReference type="Proteomes" id="UP000526501">
    <property type="component" value="Unassembled WGS sequence"/>
</dbReference>
<dbReference type="EMBL" id="JACHVC010000005">
    <property type="protein sequence ID" value="MBC2605053.1"/>
    <property type="molecule type" value="Genomic_DNA"/>
</dbReference>
<evidence type="ECO:0000313" key="2">
    <source>
        <dbReference type="Proteomes" id="UP000526501"/>
    </source>
</evidence>
<accession>A0A7X1B5R9</accession>
<evidence type="ECO:0008006" key="3">
    <source>
        <dbReference type="Google" id="ProtNLM"/>
    </source>
</evidence>
<protein>
    <recommendedName>
        <fullName evidence="3">LPS export ABC transporter protein LptC</fullName>
    </recommendedName>
</protein>
<gene>
    <name evidence="1" type="ORF">H5P27_03260</name>
</gene>
<organism evidence="1 2">
    <name type="scientific">Pelagicoccus albus</name>
    <dbReference type="NCBI Taxonomy" id="415222"/>
    <lineage>
        <taxon>Bacteria</taxon>
        <taxon>Pseudomonadati</taxon>
        <taxon>Verrucomicrobiota</taxon>
        <taxon>Opitutia</taxon>
        <taxon>Puniceicoccales</taxon>
        <taxon>Pelagicoccaceae</taxon>
        <taxon>Pelagicoccus</taxon>
    </lineage>
</organism>
<dbReference type="AlphaFoldDB" id="A0A7X1B5R9"/>
<keyword evidence="2" id="KW-1185">Reference proteome</keyword>
<dbReference type="RefSeq" id="WP_185658934.1">
    <property type="nucleotide sequence ID" value="NZ_CAWPOO010000005.1"/>
</dbReference>
<name>A0A7X1B5R9_9BACT</name>
<sequence>MLSVSKFRIAAAGSIISAIAVYGQLRPDTAIEGFRLPLFDDSGYRIWQLRGDLATYRSETQIQIDGMKVSQFIGDDENREIAELTSPEAVFHFDTTTAYGPGELHVKTGAFEVTGYDWLWLGEQKQINFNRDVKVTLYEQIGDILK</sequence>
<evidence type="ECO:0000313" key="1">
    <source>
        <dbReference type="EMBL" id="MBC2605053.1"/>
    </source>
</evidence>